<gene>
    <name evidence="2" type="ORF">CRP01_38265</name>
</gene>
<protein>
    <recommendedName>
        <fullName evidence="4">DUF5050 domain-containing protein</fullName>
    </recommendedName>
</protein>
<sequence length="280" mass="31887">MFRNNNILWLILLTGSLLAACGSTKTAPADRAEAEAGGDSSRIVQIALDQLGQLYTVNERNEILQYRADGSAGFRYNNNTLGRLGILDPTNPFAMLAYYPDFQTIILLDRTLNEQSRIALSTLGLIDIELVALGNDNFIWLYDAVDVQLKKLDREGNISFRSDRLNQLLQRIPRPDQLLALNTRLFLNDPELGILVFDQFGRYETTLPVLQAESLQLVNEDQLVYMQDGRVYSYDLRAFEASPVDLEIPCAQDCQLRIGKEKIYWLEKDRVQQRILRISP</sequence>
<proteinExistence type="predicted"/>
<keyword evidence="3" id="KW-1185">Reference proteome</keyword>
<dbReference type="RefSeq" id="WP_099155386.1">
    <property type="nucleotide sequence ID" value="NZ_PDUD01000060.1"/>
</dbReference>
<name>A0A2D0MY31_FLAN2</name>
<keyword evidence="1" id="KW-0732">Signal</keyword>
<dbReference type="EMBL" id="PDUD01000060">
    <property type="protein sequence ID" value="PHN01191.1"/>
    <property type="molecule type" value="Genomic_DNA"/>
</dbReference>
<evidence type="ECO:0000313" key="2">
    <source>
        <dbReference type="EMBL" id="PHN01191.1"/>
    </source>
</evidence>
<dbReference type="Proteomes" id="UP000223913">
    <property type="component" value="Unassembled WGS sequence"/>
</dbReference>
<accession>A0A2D0MY31</accession>
<dbReference type="PROSITE" id="PS51257">
    <property type="entry name" value="PROKAR_LIPOPROTEIN"/>
    <property type="match status" value="1"/>
</dbReference>
<comment type="caution">
    <text evidence="2">The sequence shown here is derived from an EMBL/GenBank/DDBJ whole genome shotgun (WGS) entry which is preliminary data.</text>
</comment>
<evidence type="ECO:0008006" key="4">
    <source>
        <dbReference type="Google" id="ProtNLM"/>
    </source>
</evidence>
<feature type="chain" id="PRO_5011976987" description="DUF5050 domain-containing protein" evidence="1">
    <location>
        <begin position="20"/>
        <end position="280"/>
    </location>
</feature>
<organism evidence="2 3">
    <name type="scientific">Flavilitoribacter nigricans (strain ATCC 23147 / DSM 23189 / NBRC 102662 / NCIMB 1420 / SS-2)</name>
    <name type="common">Lewinella nigricans</name>
    <dbReference type="NCBI Taxonomy" id="1122177"/>
    <lineage>
        <taxon>Bacteria</taxon>
        <taxon>Pseudomonadati</taxon>
        <taxon>Bacteroidota</taxon>
        <taxon>Saprospiria</taxon>
        <taxon>Saprospirales</taxon>
        <taxon>Lewinellaceae</taxon>
        <taxon>Flavilitoribacter</taxon>
    </lineage>
</organism>
<feature type="signal peptide" evidence="1">
    <location>
        <begin position="1"/>
        <end position="19"/>
    </location>
</feature>
<dbReference type="AlphaFoldDB" id="A0A2D0MY31"/>
<dbReference type="OrthoDB" id="1116010at2"/>
<evidence type="ECO:0000256" key="1">
    <source>
        <dbReference type="SAM" id="SignalP"/>
    </source>
</evidence>
<reference evidence="2 3" key="1">
    <citation type="submission" date="2017-10" db="EMBL/GenBank/DDBJ databases">
        <title>The draft genome sequence of Lewinella nigricans NBRC 102662.</title>
        <authorList>
            <person name="Wang K."/>
        </authorList>
    </citation>
    <scope>NUCLEOTIDE SEQUENCE [LARGE SCALE GENOMIC DNA]</scope>
    <source>
        <strain evidence="2 3">NBRC 102662</strain>
    </source>
</reference>
<evidence type="ECO:0000313" key="3">
    <source>
        <dbReference type="Proteomes" id="UP000223913"/>
    </source>
</evidence>